<feature type="domain" description="4Fe-4S ferredoxin-type" evidence="1">
    <location>
        <begin position="126"/>
        <end position="157"/>
    </location>
</feature>
<evidence type="ECO:0000313" key="3">
    <source>
        <dbReference type="Proteomes" id="UP000553766"/>
    </source>
</evidence>
<proteinExistence type="predicted"/>
<dbReference type="Proteomes" id="UP000553766">
    <property type="component" value="Unassembled WGS sequence"/>
</dbReference>
<evidence type="ECO:0000259" key="1">
    <source>
        <dbReference type="PROSITE" id="PS51379"/>
    </source>
</evidence>
<name>A0A840X8L8_9RHOB</name>
<protein>
    <recommendedName>
        <fullName evidence="1">4Fe-4S ferredoxin-type domain-containing protein</fullName>
    </recommendedName>
</protein>
<gene>
    <name evidence="2" type="ORF">FHS89_003111</name>
</gene>
<dbReference type="EMBL" id="JACIJS010000012">
    <property type="protein sequence ID" value="MBB5517067.1"/>
    <property type="molecule type" value="Genomic_DNA"/>
</dbReference>
<dbReference type="RefSeq" id="WP_184013023.1">
    <property type="nucleotide sequence ID" value="NZ_JACIJS010000012.1"/>
</dbReference>
<organism evidence="2 3">
    <name type="scientific">Rubricella aquisinus</name>
    <dbReference type="NCBI Taxonomy" id="2028108"/>
    <lineage>
        <taxon>Bacteria</taxon>
        <taxon>Pseudomonadati</taxon>
        <taxon>Pseudomonadota</taxon>
        <taxon>Alphaproteobacteria</taxon>
        <taxon>Rhodobacterales</taxon>
        <taxon>Paracoccaceae</taxon>
        <taxon>Rubricella</taxon>
    </lineage>
</organism>
<comment type="caution">
    <text evidence="2">The sequence shown here is derived from an EMBL/GenBank/DDBJ whole genome shotgun (WGS) entry which is preliminary data.</text>
</comment>
<keyword evidence="3" id="KW-1185">Reference proteome</keyword>
<reference evidence="2 3" key="1">
    <citation type="submission" date="2020-08" db="EMBL/GenBank/DDBJ databases">
        <title>Genomic Encyclopedia of Type Strains, Phase IV (KMG-IV): sequencing the most valuable type-strain genomes for metagenomic binning, comparative biology and taxonomic classification.</title>
        <authorList>
            <person name="Goeker M."/>
        </authorList>
    </citation>
    <scope>NUCLEOTIDE SEQUENCE [LARGE SCALE GENOMIC DNA]</scope>
    <source>
        <strain evidence="2 3">DSM 103377</strain>
    </source>
</reference>
<dbReference type="AlphaFoldDB" id="A0A840X8L8"/>
<evidence type="ECO:0000313" key="2">
    <source>
        <dbReference type="EMBL" id="MBB5517067.1"/>
    </source>
</evidence>
<accession>A0A840X8L8</accession>
<dbReference type="PROSITE" id="PS51379">
    <property type="entry name" value="4FE4S_FER_2"/>
    <property type="match status" value="1"/>
</dbReference>
<dbReference type="InterPro" id="IPR017896">
    <property type="entry name" value="4Fe4S_Fe-S-bd"/>
</dbReference>
<sequence length="208" mass="22257">MTWDDLTTHLAPHGLRVMGVAPHDGGSAVLIGPDNRVFWPLFSTSPEYRDGASHPLDRWSRRVLQGVAGAVGAVPVFPFDGPPWPPFLRWAEASGVIWPSPIGPFVGTQTGLWVSFRGALLLPEPLAPQRDAARPCDSCAQPCATACPVDAFAGGQYDVAACRAHLRQPEGADCMDQGCRARRACPVGQAFAPPRPQVALHMTAFKDA</sequence>